<dbReference type="Gene3D" id="1.50.10.10">
    <property type="match status" value="1"/>
</dbReference>
<accession>A0A5P2FZ70</accession>
<protein>
    <submittedName>
        <fullName evidence="5">Glycoside hydrolase family 95 protein</fullName>
    </submittedName>
</protein>
<dbReference type="Pfam" id="PF22124">
    <property type="entry name" value="Glyco_hydro_95_cat"/>
    <property type="match status" value="1"/>
</dbReference>
<keyword evidence="6" id="KW-1185">Reference proteome</keyword>
<evidence type="ECO:0000256" key="1">
    <source>
        <dbReference type="SAM" id="SignalP"/>
    </source>
</evidence>
<dbReference type="RefSeq" id="WP_131329124.1">
    <property type="nucleotide sequence ID" value="NZ_CP044016.1"/>
</dbReference>
<dbReference type="PANTHER" id="PTHR31084:SF0">
    <property type="entry name" value="ALPHA-L-FUCOSIDASE 2"/>
    <property type="match status" value="1"/>
</dbReference>
<evidence type="ECO:0000259" key="3">
    <source>
        <dbReference type="Pfam" id="PF21307"/>
    </source>
</evidence>
<dbReference type="InterPro" id="IPR054363">
    <property type="entry name" value="GH95_cat"/>
</dbReference>
<sequence>MFLSKKFFSSFLFILISFQIQAQNNDLKLWYDKPAKEWVEALPLGNGRLGAMFFGGVDSEKIQLNESTLYSGHPIPNSINPDAYKYLKPIRVALLEHQDYSTAEKLAHQMQGLYTESYMPMGNIYIHQFYDHKNPIVSDYKRELNISNSIALTSFTIDGVSYTREMFISSVDSIYVIHMTSSKPHQLNLDISANSLIHYTISHDTKTQISLSGNAPAHVDPVYYNRKGISPIIYVDSNGHEGMRFQYRINVKNNGGHVRIENNTLHVKQATDLTIFIAAATSFNGFNKFPDTDGLNEKTITKSRIINANKKSYELLKKRHIQDYQKYFNRVEFTIKDTVNTKDDLRKFTTDKRLMEHSNGKYDPSLEALYFQYGRYLLISASRIGGPPANLQGIWNNELRAPWSSNYTININTQMNYWPSEVTNLSELHQPLLRFLQDLSVTGKRIAQEFYHANGWVAHHNSDIWGTANPVGNKGDGEPLWANWPMGGNWLCQHLWEHFLFTGDKNFLQTQAYPLMKSAAQFSIDWLVKDPNTGYYVTAPSTSPENLFKDSTGKPQSVSVASTMDMSIIRDLFTNVIEASKTLGIDSSFKDSLIMYKSQLFPLKIGKNGQLLEWYKEFEETDIHHRHISQLFGLYPGKEITTNTPRLFNAAKKTLEIRGDEGTGWSKSWKINWWARLLDGDHAYKLLLDLMKYTGPGSEWKGGGTYPNMFDAHPPFQIDGNFAGTAGIAEMLLQSQNGQIRLLPALPKIWSTGEVKGLVARGNFVIDMHWKNQTLSTVKILSKIGGTCNIISKNELKSSQFKLSSKKQNGFYLISFTTVKGSTYELHS</sequence>
<dbReference type="Proteomes" id="UP000292424">
    <property type="component" value="Chromosome"/>
</dbReference>
<evidence type="ECO:0000259" key="2">
    <source>
        <dbReference type="Pfam" id="PF14498"/>
    </source>
</evidence>
<dbReference type="Pfam" id="PF14498">
    <property type="entry name" value="Glyco_hyd_65N_2"/>
    <property type="match status" value="1"/>
</dbReference>
<dbReference type="Pfam" id="PF21307">
    <property type="entry name" value="Glyco_hydro_95_C"/>
    <property type="match status" value="1"/>
</dbReference>
<feature type="chain" id="PRO_5024399291" evidence="1">
    <location>
        <begin position="23"/>
        <end position="828"/>
    </location>
</feature>
<proteinExistence type="predicted"/>
<dbReference type="EMBL" id="CP044016">
    <property type="protein sequence ID" value="QES88237.1"/>
    <property type="molecule type" value="Genomic_DNA"/>
</dbReference>
<dbReference type="InterPro" id="IPR012341">
    <property type="entry name" value="6hp_glycosidase-like_sf"/>
</dbReference>
<keyword evidence="5" id="KW-0378">Hydrolase</keyword>
<dbReference type="OrthoDB" id="9768507at2"/>
<dbReference type="AlphaFoldDB" id="A0A5P2FZ70"/>
<evidence type="ECO:0000259" key="4">
    <source>
        <dbReference type="Pfam" id="PF22124"/>
    </source>
</evidence>
<dbReference type="InterPro" id="IPR027414">
    <property type="entry name" value="GH95_N_dom"/>
</dbReference>
<organism evidence="5 6">
    <name type="scientific">Rhizosphaericola mali</name>
    <dbReference type="NCBI Taxonomy" id="2545455"/>
    <lineage>
        <taxon>Bacteria</taxon>
        <taxon>Pseudomonadati</taxon>
        <taxon>Bacteroidota</taxon>
        <taxon>Chitinophagia</taxon>
        <taxon>Chitinophagales</taxon>
        <taxon>Chitinophagaceae</taxon>
        <taxon>Rhizosphaericola</taxon>
    </lineage>
</organism>
<keyword evidence="1" id="KW-0732">Signal</keyword>
<reference evidence="5 6" key="1">
    <citation type="submission" date="2019-09" db="EMBL/GenBank/DDBJ databases">
        <title>Complete genome sequence of Arachidicoccus sp. B3-10 isolated from apple orchard soil.</title>
        <authorList>
            <person name="Kim H.S."/>
            <person name="Han K.-I."/>
            <person name="Suh M.K."/>
            <person name="Lee K.C."/>
            <person name="Eom M.K."/>
            <person name="Kim J.-S."/>
            <person name="Kang S.W."/>
            <person name="Sin Y."/>
            <person name="Lee J.-S."/>
        </authorList>
    </citation>
    <scope>NUCLEOTIDE SEQUENCE [LARGE SCALE GENOMIC DNA]</scope>
    <source>
        <strain evidence="5 6">B3-10</strain>
    </source>
</reference>
<dbReference type="SUPFAM" id="SSF48208">
    <property type="entry name" value="Six-hairpin glycosidases"/>
    <property type="match status" value="1"/>
</dbReference>
<dbReference type="PIRSF" id="PIRSF007663">
    <property type="entry name" value="UCP007663"/>
    <property type="match status" value="1"/>
</dbReference>
<dbReference type="InterPro" id="IPR008928">
    <property type="entry name" value="6-hairpin_glycosidase_sf"/>
</dbReference>
<gene>
    <name evidence="5" type="ORF">E0W69_005990</name>
</gene>
<feature type="domain" description="Glycosyl hydrolase family 95 catalytic" evidence="4">
    <location>
        <begin position="312"/>
        <end position="732"/>
    </location>
</feature>
<evidence type="ECO:0000313" key="5">
    <source>
        <dbReference type="EMBL" id="QES88237.1"/>
    </source>
</evidence>
<feature type="signal peptide" evidence="1">
    <location>
        <begin position="1"/>
        <end position="22"/>
    </location>
</feature>
<feature type="domain" description="Alpha fucosidase A-like C-terminal" evidence="3">
    <location>
        <begin position="734"/>
        <end position="826"/>
    </location>
</feature>
<dbReference type="InterPro" id="IPR049053">
    <property type="entry name" value="AFCA-like_C"/>
</dbReference>
<dbReference type="FunFam" id="1.50.10.10:FF:000028">
    <property type="entry name" value="Alpha-L-fucosidase 2"/>
    <property type="match status" value="1"/>
</dbReference>
<evidence type="ECO:0000313" key="6">
    <source>
        <dbReference type="Proteomes" id="UP000292424"/>
    </source>
</evidence>
<dbReference type="PANTHER" id="PTHR31084">
    <property type="entry name" value="ALPHA-L-FUCOSIDASE 2"/>
    <property type="match status" value="1"/>
</dbReference>
<dbReference type="InterPro" id="IPR016518">
    <property type="entry name" value="Alpha-L-fucosidase"/>
</dbReference>
<dbReference type="GO" id="GO:0005975">
    <property type="term" value="P:carbohydrate metabolic process"/>
    <property type="evidence" value="ECO:0007669"/>
    <property type="project" value="InterPro"/>
</dbReference>
<feature type="domain" description="Glycosyl hydrolase family 95 N-terminal" evidence="2">
    <location>
        <begin position="29"/>
        <end position="284"/>
    </location>
</feature>
<name>A0A5P2FZ70_9BACT</name>
<dbReference type="GO" id="GO:0004560">
    <property type="term" value="F:alpha-L-fucosidase activity"/>
    <property type="evidence" value="ECO:0007669"/>
    <property type="project" value="InterPro"/>
</dbReference>
<dbReference type="KEGG" id="arac:E0W69_005990"/>